<accession>A0A2M3ZXP5</accession>
<dbReference type="EMBL" id="GGFM01012491">
    <property type="protein sequence ID" value="MBW33242.1"/>
    <property type="molecule type" value="Transcribed_RNA"/>
</dbReference>
<name>A0A2M3ZXP5_9DIPT</name>
<proteinExistence type="predicted"/>
<evidence type="ECO:0000313" key="1">
    <source>
        <dbReference type="EMBL" id="MBW33242.1"/>
    </source>
</evidence>
<protein>
    <submittedName>
        <fullName evidence="1">Putative secreted peptide</fullName>
    </submittedName>
</protein>
<dbReference type="AlphaFoldDB" id="A0A2M3ZXP5"/>
<reference evidence="1" key="1">
    <citation type="submission" date="2018-01" db="EMBL/GenBank/DDBJ databases">
        <title>An insight into the sialome of Amazonian anophelines.</title>
        <authorList>
            <person name="Ribeiro J.M."/>
            <person name="Scarpassa V."/>
            <person name="Calvo E."/>
        </authorList>
    </citation>
    <scope>NUCLEOTIDE SEQUENCE</scope>
    <source>
        <tissue evidence="1">Salivary glands</tissue>
    </source>
</reference>
<sequence>MSCGTFAHPRRLSVAACLSPSFLPFTSGVNEIVFSTPFILYSYVLIRWWWPRTACLCVCNGVCNPLTNPTTILLTRH</sequence>
<organism evidence="1">
    <name type="scientific">Anopheles braziliensis</name>
    <dbReference type="NCBI Taxonomy" id="58242"/>
    <lineage>
        <taxon>Eukaryota</taxon>
        <taxon>Metazoa</taxon>
        <taxon>Ecdysozoa</taxon>
        <taxon>Arthropoda</taxon>
        <taxon>Hexapoda</taxon>
        <taxon>Insecta</taxon>
        <taxon>Pterygota</taxon>
        <taxon>Neoptera</taxon>
        <taxon>Endopterygota</taxon>
        <taxon>Diptera</taxon>
        <taxon>Nematocera</taxon>
        <taxon>Culicoidea</taxon>
        <taxon>Culicidae</taxon>
        <taxon>Anophelinae</taxon>
        <taxon>Anopheles</taxon>
    </lineage>
</organism>